<evidence type="ECO:0000313" key="3">
    <source>
        <dbReference type="Proteomes" id="UP000031339"/>
    </source>
</evidence>
<reference evidence="2 3" key="1">
    <citation type="submission" date="2014-12" db="EMBL/GenBank/DDBJ databases">
        <title>Partial genome sequence of Streptococcus constellatus KCOM 1650 (= ChDC B144).</title>
        <authorList>
            <person name="Kook J.-K."/>
            <person name="Park S.-N."/>
            <person name="Lim Y.K."/>
            <person name="Jo E."/>
        </authorList>
    </citation>
    <scope>NUCLEOTIDE SEQUENCE [LARGE SCALE GENOMIC DNA]</scope>
    <source>
        <strain evidence="2 3">KCOM 1650</strain>
    </source>
</reference>
<dbReference type="Pfam" id="PF15513">
    <property type="entry name" value="DUF4651"/>
    <property type="match status" value="1"/>
</dbReference>
<proteinExistence type="predicted"/>
<feature type="signal peptide" evidence="1">
    <location>
        <begin position="1"/>
        <end position="22"/>
    </location>
</feature>
<dbReference type="InterPro" id="IPR028105">
    <property type="entry name" value="DUF4651"/>
</dbReference>
<dbReference type="STRING" id="862969.SCI_1703"/>
<protein>
    <recommendedName>
        <fullName evidence="4">DUF4651 domain-containing protein</fullName>
    </recommendedName>
</protein>
<name>A0A0C1HJY5_STRCV</name>
<dbReference type="Gene3D" id="3.10.450.400">
    <property type="entry name" value="Uncharacterised protein PF15513, DUF4651"/>
    <property type="match status" value="1"/>
</dbReference>
<dbReference type="AlphaFoldDB" id="A0A0C1HJY5"/>
<organism evidence="2 3">
    <name type="scientific">Streptococcus constellatus</name>
    <dbReference type="NCBI Taxonomy" id="76860"/>
    <lineage>
        <taxon>Bacteria</taxon>
        <taxon>Bacillati</taxon>
        <taxon>Bacillota</taxon>
        <taxon>Bacilli</taxon>
        <taxon>Lactobacillales</taxon>
        <taxon>Streptococcaceae</taxon>
        <taxon>Streptococcus</taxon>
        <taxon>Streptococcus anginosus group</taxon>
    </lineage>
</organism>
<dbReference type="OrthoDB" id="2236725at2"/>
<comment type="caution">
    <text evidence="2">The sequence shown here is derived from an EMBL/GenBank/DDBJ whole genome shotgun (WGS) entry which is preliminary data.</text>
</comment>
<accession>A0A0C1HJY5</accession>
<dbReference type="Proteomes" id="UP000031339">
    <property type="component" value="Unassembled WGS sequence"/>
</dbReference>
<feature type="chain" id="PRO_5002146659" description="DUF4651 domain-containing protein" evidence="1">
    <location>
        <begin position="23"/>
        <end position="95"/>
    </location>
</feature>
<dbReference type="RefSeq" id="WP_039677628.1">
    <property type="nucleotide sequence ID" value="NZ_JALGPN010000003.1"/>
</dbReference>
<gene>
    <name evidence="2" type="ORF">RN79_07675</name>
</gene>
<evidence type="ECO:0000313" key="2">
    <source>
        <dbReference type="EMBL" id="KIC77569.1"/>
    </source>
</evidence>
<dbReference type="eggNOG" id="ENOG5032QM1">
    <property type="taxonomic scope" value="Bacteria"/>
</dbReference>
<evidence type="ECO:0008006" key="4">
    <source>
        <dbReference type="Google" id="ProtNLM"/>
    </source>
</evidence>
<sequence>MKAKRILLTTAALAGVGIAAYATKKTLDERKEAEQREQLVADIRKRLSELGPIATLYVQLYKSDEHQLVGGVVYEDDRHFTFVYENGELSYEEEQ</sequence>
<keyword evidence="1" id="KW-0732">Signal</keyword>
<evidence type="ECO:0000256" key="1">
    <source>
        <dbReference type="SAM" id="SignalP"/>
    </source>
</evidence>
<dbReference type="EMBL" id="JWIY01000003">
    <property type="protein sequence ID" value="KIC77569.1"/>
    <property type="molecule type" value="Genomic_DNA"/>
</dbReference>